<dbReference type="InterPro" id="IPR002909">
    <property type="entry name" value="IPT_dom"/>
</dbReference>
<dbReference type="CDD" id="cd00102">
    <property type="entry name" value="IPT"/>
    <property type="match status" value="3"/>
</dbReference>
<dbReference type="InterPro" id="IPR052387">
    <property type="entry name" value="Fibrocystin"/>
</dbReference>
<feature type="domain" description="IPT/TIG" evidence="3">
    <location>
        <begin position="1223"/>
        <end position="1364"/>
    </location>
</feature>
<evidence type="ECO:0000313" key="5">
    <source>
        <dbReference type="Proteomes" id="UP001158045"/>
    </source>
</evidence>
<evidence type="ECO:0000259" key="3">
    <source>
        <dbReference type="SMART" id="SM00429"/>
    </source>
</evidence>
<proteinExistence type="predicted"/>
<feature type="chain" id="PRO_5045486573" evidence="2">
    <location>
        <begin position="27"/>
        <end position="2251"/>
    </location>
</feature>
<reference evidence="4 5" key="1">
    <citation type="submission" date="2023-04" db="EMBL/GenBank/DDBJ databases">
        <title>Fusibacter bizertensis strain WBS, isolated from littoral bottom sediments of the Arctic seas - biochemical and genomic analysis.</title>
        <authorList>
            <person name="Brioukhanov A.L."/>
        </authorList>
    </citation>
    <scope>NUCLEOTIDE SEQUENCE [LARGE SCALE GENOMIC DNA]</scope>
    <source>
        <strain evidence="4 5">WBS</strain>
    </source>
</reference>
<comment type="caution">
    <text evidence="4">The sequence shown here is derived from an EMBL/GenBank/DDBJ whole genome shotgun (WGS) entry which is preliminary data.</text>
</comment>
<evidence type="ECO:0000256" key="2">
    <source>
        <dbReference type="SAM" id="SignalP"/>
    </source>
</evidence>
<dbReference type="InterPro" id="IPR014756">
    <property type="entry name" value="Ig_E-set"/>
</dbReference>
<feature type="domain" description="IPT/TIG" evidence="3">
    <location>
        <begin position="1122"/>
        <end position="1218"/>
    </location>
</feature>
<name>A0ABT6NFV3_9FIRM</name>
<dbReference type="SUPFAM" id="SSF81296">
    <property type="entry name" value="E set domains"/>
    <property type="match status" value="4"/>
</dbReference>
<dbReference type="Pfam" id="PF01833">
    <property type="entry name" value="TIG"/>
    <property type="match status" value="4"/>
</dbReference>
<dbReference type="EMBL" id="JARYZI010000010">
    <property type="protein sequence ID" value="MDH8679243.1"/>
    <property type="molecule type" value="Genomic_DNA"/>
</dbReference>
<dbReference type="PANTHER" id="PTHR46769:SF2">
    <property type="entry name" value="FIBROCYSTIN-L ISOFORM 2 PRECURSOR-RELATED"/>
    <property type="match status" value="1"/>
</dbReference>
<feature type="domain" description="IPT/TIG" evidence="3">
    <location>
        <begin position="695"/>
        <end position="781"/>
    </location>
</feature>
<evidence type="ECO:0000256" key="1">
    <source>
        <dbReference type="ARBA" id="ARBA00022729"/>
    </source>
</evidence>
<dbReference type="PANTHER" id="PTHR46769">
    <property type="entry name" value="POLYCYSTIC KIDNEY AND HEPATIC DISEASE 1 (AUTOSOMAL RECESSIVE)-LIKE 1"/>
    <property type="match status" value="1"/>
</dbReference>
<feature type="signal peptide" evidence="2">
    <location>
        <begin position="1"/>
        <end position="26"/>
    </location>
</feature>
<dbReference type="InterPro" id="IPR013783">
    <property type="entry name" value="Ig-like_fold"/>
</dbReference>
<organism evidence="4 5">
    <name type="scientific">Fusibacter bizertensis</name>
    <dbReference type="NCBI Taxonomy" id="1488331"/>
    <lineage>
        <taxon>Bacteria</taxon>
        <taxon>Bacillati</taxon>
        <taxon>Bacillota</taxon>
        <taxon>Clostridia</taxon>
        <taxon>Eubacteriales</taxon>
        <taxon>Eubacteriales Family XII. Incertae Sedis</taxon>
        <taxon>Fusibacter</taxon>
    </lineage>
</organism>
<dbReference type="RefSeq" id="WP_281095136.1">
    <property type="nucleotide sequence ID" value="NZ_JARYZI010000010.1"/>
</dbReference>
<sequence length="2251" mass="245913">MKKKLVLILTLLTILSSIPISGIASFALVVGSTNGEDVVVTDVKYAITHNVFQINSGYIEILGENMKDVEVLFEKYGQGFVSMGTRVINSSTFVKFNLNSSETQSFIGRVRIGNRTINLNTGTFPNIQSSDKQTVNKDEFPNSIIFTGNYMDTVNTGNITGTYGSGLSSASLGTGSSPSTLTLTNPSNPGALGYQNIILRKSVVADPNIEIEYTYQNAFRIIENLNLDDVRMFPNTGAKGDIATGVKGDEVYFRADNFSDTRNYQVYFLKALDGSDKYTSVNKAEFVSLGLNVNGNEDVLTVRVPSSADFERRNYYVVITDEQNGQVVAEQVVKRADGTYDEFTVIQADYKPSIVSIYPEKGPDTGGNVEVKALNLLTLNIPDLSTTGAFKVPPTGETNDEILVLNYADGIYKNENVTIERKINMQIGKKVKFLRDTNGEFQIIKAATDQVMVITDSVTDAETSPFKDVVVEIQTILEIKDGVNAGKQFIFNQIITVPNGFEFEPSTFTPVIDSILPDMIQIEDTATAYSKFKNETLISIKGDKFLVDRFVDASGTVITRKPTVLVKKNDNNTFNNRYQLGFFPNEEYTSGGVTVRGIIKYKLNEDDAAEIVLTYADGKPVPLDMIVLDDTGKLVDGTSNNQIGTKILIRVPNSALIADGGIKHIQITNPTRKSADYGKSSIKSDFVEFVKTSDIPVIESVKPNIITVDGGEDIVITGSNLQNGLRLFLDGEEITTFTRELDTTGNKILVKFKAPPGREGTTQIQILNPSGGLSVSDFTYVKTFNKDPIFTNFTPPLGTYGTLVVVNGDNFLKPDPTAVTERGIDAYRLIGTRITLDGKEVNSYKKDTAGNIIFDVYAAPAEEILIKTDAGKAVYSKFSSNAYVIDQGSGAIATLSNDADGNPAIATSTNKYAIKYVGGAYQAYDQAGVLVGGAAVTFNAGTGATTIAISGGPTFVATMDNHLIRIGLNDEGEKQVFLSDYNDSITLKSADSERFTLSYNFAGNPILTNGRDKTYTIRYEDVDMIVAEDSLGFTRPVTVNAQGIDLDGTQLDMITPYTVNSVSGRIEGNLSRVLSKNQILFTVPYLSTGKGYKDVVVVNPDTKSASKTGNDGFYYISQATSNPIITDIQPPKGSVDGGYYVTISGSEFEDDVRVFIDSVEVPKADTYVALDGSWIKIKMPKSIKDLNQDYGVDELPVPVVIVNPDGGNTGKDKGFTYIIPLSDPVISRIVPTSGSSNGGEIVEIIGYEFRFYEPYENLVGGPSYDIGDTFVDQFKNGVWDDLLSSGVDPAAVTELPELMNPYYSIYYDSVILPKVYFGENEAKIVEYSKGFIKVITPAHAAGAVDVYVINNDSGVSNKVKYTYNATTPVITSIVPNFGRRQGQEPKDIYGSKLYRSVVYGYKDDDETTIQLLDGVQALVRFGTVDNRSIDRNSANSGLINNQRTTVNLDGGLTMSYYGDLGEVKITLTENNVIYSRTFDYDNSVVYVPMDMLQNAAGDYYVPNGLKNVDASIYSGNVYEYVKLEIADRRVFVERGYAPKTTYDNDTHVKVTTPSYFTIGTVQMAYYNSDGGKTTKTFTYTNPASEPKIFNVEPQTLSFDEMKWLVETSMDGGIDIEIVGTDFRSNVQVYIGAYKATIKELTTKQINGITYDLIVATVPKATINDVDKEYPIMIQNEDKGLATSDNLTDLIGPNHGAETLPFYFVYKKPLSGPRIDTVSPVKTSIYGGNKVVITGSDFRDGAYVIIGTRAGIPIYNGVISERGTILTFTTPNNMTLGKKTVQVLNNDYGIAIKNDAITVVSAPTLSPVITDEDGNPINRIHVTGGQVIQLKGTGFAEGAKVYLGGEWLTATAKDNIPEADQGIYRDDTIHYVKDGNLATKVEFVDSETLLVTTPVVDFEGDISIVVKNADGGTTDNSVKLEYTVPIPQDPAGLKVSVVDNRYIKLYDYVSDTASYFEIYVYIGMKTNAELTSNNYRDFKYLGITNIEPYKITTLPGLDNLSTAERVVFVVKAVNKFGSSGYSNVAALTYDNVKDIKELGPEDLDGDLGVPSGEDYSSIQNGGVITVNLATKLNTGLLNIDVSDKVTAGTYIKRIVLPEALVRTGLTSITVNYGTSMYRFTPVATNTTTFKSIADRYIAYTRIVEDTTMNASRAYLTPNIRGKKQVSKVHSISFDASSNESTKAFTQLTATMDMTIYYTPTGMTTSDEAQIQLYKYNQSTGTYSIVVSTVDTINNRVTARIKDAGHYVLMGNR</sequence>
<keyword evidence="5" id="KW-1185">Reference proteome</keyword>
<accession>A0ABT6NFV3</accession>
<keyword evidence="1 2" id="KW-0732">Signal</keyword>
<gene>
    <name evidence="4" type="ORF">QE109_13885</name>
</gene>
<dbReference type="SMART" id="SM00429">
    <property type="entry name" value="IPT"/>
    <property type="match status" value="3"/>
</dbReference>
<dbReference type="Proteomes" id="UP001158045">
    <property type="component" value="Unassembled WGS sequence"/>
</dbReference>
<evidence type="ECO:0000313" key="4">
    <source>
        <dbReference type="EMBL" id="MDH8679243.1"/>
    </source>
</evidence>
<dbReference type="Gene3D" id="2.60.40.10">
    <property type="entry name" value="Immunoglobulins"/>
    <property type="match status" value="5"/>
</dbReference>
<protein>
    <submittedName>
        <fullName evidence="4">IPT/TIG domain-containing protein</fullName>
    </submittedName>
</protein>